<protein>
    <submittedName>
        <fullName evidence="2">Putative membrane protein</fullName>
    </submittedName>
</protein>
<accession>A0A075RDP1</accession>
<feature type="transmembrane region" description="Helical" evidence="1">
    <location>
        <begin position="216"/>
        <end position="238"/>
    </location>
</feature>
<feature type="transmembrane region" description="Helical" evidence="1">
    <location>
        <begin position="37"/>
        <end position="62"/>
    </location>
</feature>
<gene>
    <name evidence="2" type="ORF">BRLA_c032080</name>
</gene>
<dbReference type="STRING" id="1042163.BRLA_c032080"/>
<name>A0A075RDP1_BRELA</name>
<feature type="transmembrane region" description="Helical" evidence="1">
    <location>
        <begin position="183"/>
        <end position="204"/>
    </location>
</feature>
<feature type="transmembrane region" description="Helical" evidence="1">
    <location>
        <begin position="258"/>
        <end position="284"/>
    </location>
</feature>
<feature type="transmembrane region" description="Helical" evidence="1">
    <location>
        <begin position="296"/>
        <end position="317"/>
    </location>
</feature>
<reference evidence="2 3" key="1">
    <citation type="journal article" date="2011" name="J. Bacteriol.">
        <title>Genome sequence of Brevibacillus laterosporus LMG 15441, a pathogen of invertebrates.</title>
        <authorList>
            <person name="Djukic M."/>
            <person name="Poehlein A."/>
            <person name="Thurmer A."/>
            <person name="Daniel R."/>
        </authorList>
    </citation>
    <scope>NUCLEOTIDE SEQUENCE [LARGE SCALE GENOMIC DNA]</scope>
    <source>
        <strain evidence="2 3">LMG 15441</strain>
    </source>
</reference>
<dbReference type="InterPro" id="IPR038728">
    <property type="entry name" value="YkvI-like"/>
</dbReference>
<feature type="transmembrane region" description="Helical" evidence="1">
    <location>
        <begin position="116"/>
        <end position="134"/>
    </location>
</feature>
<organism evidence="2 3">
    <name type="scientific">Brevibacillus laterosporus LMG 15441</name>
    <dbReference type="NCBI Taxonomy" id="1042163"/>
    <lineage>
        <taxon>Bacteria</taxon>
        <taxon>Bacillati</taxon>
        <taxon>Bacillota</taxon>
        <taxon>Bacilli</taxon>
        <taxon>Bacillales</taxon>
        <taxon>Paenibacillaceae</taxon>
        <taxon>Brevibacillus</taxon>
    </lineage>
</organism>
<feature type="transmembrane region" description="Helical" evidence="1">
    <location>
        <begin position="323"/>
        <end position="341"/>
    </location>
</feature>
<dbReference type="EMBL" id="CP007806">
    <property type="protein sequence ID" value="AIG27520.1"/>
    <property type="molecule type" value="Genomic_DNA"/>
</dbReference>
<proteinExistence type="predicted"/>
<evidence type="ECO:0000313" key="3">
    <source>
        <dbReference type="Proteomes" id="UP000005850"/>
    </source>
</evidence>
<feature type="transmembrane region" description="Helical" evidence="1">
    <location>
        <begin position="7"/>
        <end position="25"/>
    </location>
</feature>
<evidence type="ECO:0000313" key="2">
    <source>
        <dbReference type="EMBL" id="AIG27520.1"/>
    </source>
</evidence>
<dbReference type="Proteomes" id="UP000005850">
    <property type="component" value="Chromosome"/>
</dbReference>
<sequence length="352" mass="39025">MQNSWKTILQIAFTYIGTVVGAGFASGREILEFFVRFGPYGLVGIGIASLLFVWSAIQVMLVAQRIQAKSYQEVSFYLFGKTIGTFFNTILLLVLIGTTSVMLAFTGSLFKESFHLPAQLGIWVSMIFIFLVTARGMGAIHMVNSIFVPILIGFTLLVFFYTKPWDSTASVAGLPLDELEADGWLQSPIYYVSLNVALAQAVLVPIGRECPYRRTLIYGGLVGGLGIGLLLFLAYASLLDNMPHVQFVDTPTIFILSGLGKTITFLFALLVYAEVFSSLVANLFGLVEQVKSYINVHFSLILLIILLICYGVSFVGFSSLLTILYPLFGQIVVFFLVMLFYRQMMDRSKQLN</sequence>
<feature type="transmembrane region" description="Helical" evidence="1">
    <location>
        <begin position="146"/>
        <end position="163"/>
    </location>
</feature>
<dbReference type="RefSeq" id="WP_003337016.1">
    <property type="nucleotide sequence ID" value="NZ_CP007806.1"/>
</dbReference>
<feature type="transmembrane region" description="Helical" evidence="1">
    <location>
        <begin position="83"/>
        <end position="110"/>
    </location>
</feature>
<dbReference type="PANTHER" id="PTHR37814">
    <property type="entry name" value="CONSERVED MEMBRANE PROTEIN"/>
    <property type="match status" value="1"/>
</dbReference>
<dbReference type="HOGENOM" id="CLU_043930_0_0_9"/>
<dbReference type="eggNOG" id="COG3949">
    <property type="taxonomic scope" value="Bacteria"/>
</dbReference>
<keyword evidence="1" id="KW-1133">Transmembrane helix</keyword>
<keyword evidence="3" id="KW-1185">Reference proteome</keyword>
<keyword evidence="1" id="KW-0812">Transmembrane</keyword>
<keyword evidence="1" id="KW-0472">Membrane</keyword>
<dbReference type="PANTHER" id="PTHR37814:SF1">
    <property type="entry name" value="MEMBRANE PROTEIN"/>
    <property type="match status" value="1"/>
</dbReference>
<evidence type="ECO:0000256" key="1">
    <source>
        <dbReference type="SAM" id="Phobius"/>
    </source>
</evidence>
<dbReference type="KEGG" id="blr:BRLA_c032080"/>
<dbReference type="AlphaFoldDB" id="A0A075RDP1"/>